<dbReference type="AlphaFoldDB" id="A1WS63"/>
<dbReference type="Proteomes" id="UP000000374">
    <property type="component" value="Chromosome"/>
</dbReference>
<sequence>MTAPGGRPLARCVMVLGTSSGAGKSWLATALCRWYSNQGLKVAPFKAQNMSNNARVVPGPGGAMGEIGSAQYFQSLAARAAPEVRMNPLLLKPETDTRSQVVLLGQVHADLGALPWRGRSARVWPQIAAALDALRAQNDVLVIEGAGSPAEINLYASDIVNLRVARHAAARCLLVTDIDRGGAFAHLYGTWALLPEADRRSICGFVLNKFRGDAALLDPAPQMLQALTGVPTVATIPMQWQHGLPEEDGMSDERSQGVGAVHTTVAVVACPRISNLDEFQPLRNLPGVRLLWARSPADLAGLRATDWVILPGSKATAADLAWLRAQGLDQAIATHAAQGGMVLGICGGLQMLGEALIDSAGIDGNAPGLGLLPLVTRFEPAKTVRRTRVRFPALQGAWAALSGLQASGYEIHHGQTVLHPAAMSAARPPEGAHTAAAGEGIPVTAARPPEGAHTAAVGEGIPVTAARPPEGARTAAAGEGIPVTAALSPEGAHTAAVGAGIPVSAARPPEGAHTVAAGAGIPVTADRPPEGAHTAAAGEGIPVSAGGGLARELIPGLAWQNGAGNVLGLYLHGLLEDPAALQALFGRAGAAALPTPDAMFDGLARTVDACFAPGVLQALIAPGPAPAA</sequence>
<evidence type="ECO:0000259" key="8">
    <source>
        <dbReference type="Pfam" id="PF01656"/>
    </source>
</evidence>
<dbReference type="Gene3D" id="3.40.50.300">
    <property type="entry name" value="P-loop containing nucleotide triphosphate hydrolases"/>
    <property type="match status" value="1"/>
</dbReference>
<dbReference type="RefSeq" id="WP_011812448.1">
    <property type="nucleotide sequence ID" value="NC_008786.1"/>
</dbReference>
<keyword evidence="4 7" id="KW-0169">Cobalamin biosynthesis</keyword>
<dbReference type="GeneID" id="76463045"/>
<evidence type="ECO:0000256" key="1">
    <source>
        <dbReference type="ARBA" id="ARBA00004953"/>
    </source>
</evidence>
<dbReference type="PROSITE" id="PS51274">
    <property type="entry name" value="GATASE_COBBQ"/>
    <property type="match status" value="1"/>
</dbReference>
<evidence type="ECO:0000256" key="2">
    <source>
        <dbReference type="ARBA" id="ARBA00006205"/>
    </source>
</evidence>
<evidence type="ECO:0000256" key="7">
    <source>
        <dbReference type="HAMAP-Rule" id="MF_00028"/>
    </source>
</evidence>
<dbReference type="SUPFAM" id="SSF52317">
    <property type="entry name" value="Class I glutamine amidotransferase-like"/>
    <property type="match status" value="1"/>
</dbReference>
<comment type="function">
    <text evidence="6 7">Catalyzes amidations at positions B, D, E, and G on adenosylcobyrinic A,C-diamide. NH(2) groups are provided by glutamine, and one molecule of ATP is hydrogenolyzed for each amidation.</text>
</comment>
<gene>
    <name evidence="7" type="primary">cobQ</name>
    <name evidence="10" type="ordered locus">Veis_4778</name>
</gene>
<protein>
    <recommendedName>
        <fullName evidence="3 7">Cobyric acid synthase</fullName>
    </recommendedName>
</protein>
<reference evidence="11" key="1">
    <citation type="submission" date="2006-12" db="EMBL/GenBank/DDBJ databases">
        <title>Complete sequence of chromosome 1 of Verminephrobacter eiseniae EF01-2.</title>
        <authorList>
            <person name="Copeland A."/>
            <person name="Lucas S."/>
            <person name="Lapidus A."/>
            <person name="Barry K."/>
            <person name="Detter J.C."/>
            <person name="Glavina del Rio T."/>
            <person name="Dalin E."/>
            <person name="Tice H."/>
            <person name="Pitluck S."/>
            <person name="Chertkov O."/>
            <person name="Brettin T."/>
            <person name="Bruce D."/>
            <person name="Han C."/>
            <person name="Tapia R."/>
            <person name="Gilna P."/>
            <person name="Schmutz J."/>
            <person name="Larimer F."/>
            <person name="Land M."/>
            <person name="Hauser L."/>
            <person name="Kyrpides N."/>
            <person name="Kim E."/>
            <person name="Stahl D."/>
            <person name="Richardson P."/>
        </authorList>
    </citation>
    <scope>NUCLEOTIDE SEQUENCE [LARGE SCALE GENOMIC DNA]</scope>
    <source>
        <strain evidence="11">EF01-2</strain>
    </source>
</reference>
<dbReference type="NCBIfam" id="NF001989">
    <property type="entry name" value="PRK00784.1"/>
    <property type="match status" value="1"/>
</dbReference>
<dbReference type="InterPro" id="IPR011698">
    <property type="entry name" value="GATase_3"/>
</dbReference>
<evidence type="ECO:0000313" key="11">
    <source>
        <dbReference type="Proteomes" id="UP000000374"/>
    </source>
</evidence>
<dbReference type="InterPro" id="IPR029062">
    <property type="entry name" value="Class_I_gatase-like"/>
</dbReference>
<comment type="caution">
    <text evidence="7">Lacks conserved residue(s) required for the propagation of feature annotation.</text>
</comment>
<name>A1WS63_VEREI</name>
<organism evidence="10 11">
    <name type="scientific">Verminephrobacter eiseniae (strain EF01-2)</name>
    <dbReference type="NCBI Taxonomy" id="391735"/>
    <lineage>
        <taxon>Bacteria</taxon>
        <taxon>Pseudomonadati</taxon>
        <taxon>Pseudomonadota</taxon>
        <taxon>Betaproteobacteria</taxon>
        <taxon>Burkholderiales</taxon>
        <taxon>Comamonadaceae</taxon>
        <taxon>Verminephrobacter</taxon>
    </lineage>
</organism>
<dbReference type="KEGG" id="vei:Veis_4778"/>
<dbReference type="Pfam" id="PF07685">
    <property type="entry name" value="GATase_3"/>
    <property type="match status" value="1"/>
</dbReference>
<dbReference type="InterPro" id="IPR004459">
    <property type="entry name" value="CobQ_synth"/>
</dbReference>
<dbReference type="InterPro" id="IPR002586">
    <property type="entry name" value="CobQ/CobB/MinD/ParA_Nub-bd_dom"/>
</dbReference>
<evidence type="ECO:0000256" key="6">
    <source>
        <dbReference type="ARBA" id="ARBA00025166"/>
    </source>
</evidence>
<dbReference type="UniPathway" id="UPA00148"/>
<feature type="domain" description="CobB/CobQ-like glutamine amidotransferase" evidence="9">
    <location>
        <begin position="264"/>
        <end position="426"/>
    </location>
</feature>
<evidence type="ECO:0000259" key="9">
    <source>
        <dbReference type="Pfam" id="PF07685"/>
    </source>
</evidence>
<dbReference type="PANTHER" id="PTHR21343:SF1">
    <property type="entry name" value="COBYRIC ACID SYNTHASE"/>
    <property type="match status" value="1"/>
</dbReference>
<dbReference type="CDD" id="cd01750">
    <property type="entry name" value="GATase1_CobQ"/>
    <property type="match status" value="1"/>
</dbReference>
<dbReference type="STRING" id="391735.Veis_4778"/>
<feature type="active site" description="Nucleophile" evidence="7">
    <location>
        <position position="346"/>
    </location>
</feature>
<evidence type="ECO:0000256" key="3">
    <source>
        <dbReference type="ARBA" id="ARBA00019833"/>
    </source>
</evidence>
<accession>A1WS63</accession>
<keyword evidence="5 7" id="KW-0315">Glutamine amidotransferase</keyword>
<keyword evidence="11" id="KW-1185">Reference proteome</keyword>
<dbReference type="EMBL" id="CP000542">
    <property type="protein sequence ID" value="ABM60470.1"/>
    <property type="molecule type" value="Genomic_DNA"/>
</dbReference>
<dbReference type="PANTHER" id="PTHR21343">
    <property type="entry name" value="DETHIOBIOTIN SYNTHETASE"/>
    <property type="match status" value="1"/>
</dbReference>
<dbReference type="Gene3D" id="3.40.50.880">
    <property type="match status" value="1"/>
</dbReference>
<evidence type="ECO:0000256" key="5">
    <source>
        <dbReference type="ARBA" id="ARBA00022962"/>
    </source>
</evidence>
<dbReference type="GO" id="GO:0009236">
    <property type="term" value="P:cobalamin biosynthetic process"/>
    <property type="evidence" value="ECO:0007669"/>
    <property type="project" value="UniProtKB-UniRule"/>
</dbReference>
<dbReference type="NCBIfam" id="TIGR00313">
    <property type="entry name" value="cobQ"/>
    <property type="match status" value="1"/>
</dbReference>
<proteinExistence type="inferred from homology"/>
<dbReference type="HAMAP" id="MF_00028">
    <property type="entry name" value="CobQ"/>
    <property type="match status" value="1"/>
</dbReference>
<dbReference type="InterPro" id="IPR033949">
    <property type="entry name" value="CobQ_GATase1"/>
</dbReference>
<dbReference type="eggNOG" id="COG1492">
    <property type="taxonomic scope" value="Bacteria"/>
</dbReference>
<feature type="domain" description="CobQ/CobB/MinD/ParA nucleotide binding" evidence="8">
    <location>
        <begin position="13"/>
        <end position="238"/>
    </location>
</feature>
<dbReference type="HOGENOM" id="CLU_019250_2_1_4"/>
<comment type="pathway">
    <text evidence="1 7">Cofactor biosynthesis; adenosylcobalamin biosynthesis.</text>
</comment>
<dbReference type="Pfam" id="PF01656">
    <property type="entry name" value="CbiA"/>
    <property type="match status" value="1"/>
</dbReference>
<dbReference type="GO" id="GO:0015420">
    <property type="term" value="F:ABC-type vitamin B12 transporter activity"/>
    <property type="evidence" value="ECO:0007669"/>
    <property type="project" value="UniProtKB-UniRule"/>
</dbReference>
<dbReference type="SUPFAM" id="SSF52540">
    <property type="entry name" value="P-loop containing nucleoside triphosphate hydrolases"/>
    <property type="match status" value="1"/>
</dbReference>
<evidence type="ECO:0000313" key="10">
    <source>
        <dbReference type="EMBL" id="ABM60470.1"/>
    </source>
</evidence>
<dbReference type="GO" id="GO:0003824">
    <property type="term" value="F:catalytic activity"/>
    <property type="evidence" value="ECO:0007669"/>
    <property type="project" value="InterPro"/>
</dbReference>
<comment type="similarity">
    <text evidence="2 7">Belongs to the CobB/CobQ family. CobQ subfamily.</text>
</comment>
<dbReference type="InterPro" id="IPR027417">
    <property type="entry name" value="P-loop_NTPase"/>
</dbReference>
<evidence type="ECO:0000256" key="4">
    <source>
        <dbReference type="ARBA" id="ARBA00022573"/>
    </source>
</evidence>